<dbReference type="OrthoDB" id="999541at2"/>
<sequence>MKNVIFIFMALLLNSCSNNEKSINGTNVDTVIKVSLKNSQGVDILGNEKYPENTIYADYLINGKIIKDVSNAYISDNPNNVRFINQSGIHTVMIYLNSAASEEYPVTYIHWNATDTDTIKAQYTRSGGSVVLSDSWLLKNGVWKEISQGEITIVK</sequence>
<protein>
    <submittedName>
        <fullName evidence="1">Uncharacterized protein</fullName>
    </submittedName>
</protein>
<reference evidence="1 2" key="1">
    <citation type="submission" date="2019-07" db="EMBL/GenBank/DDBJ databases">
        <title>Novel species of Flavobacterium.</title>
        <authorList>
            <person name="Liu Q."/>
            <person name="Xin Y.-H."/>
        </authorList>
    </citation>
    <scope>NUCLEOTIDE SEQUENCE [LARGE SCALE GENOMIC DNA]</scope>
    <source>
        <strain evidence="1 2">LB1R34</strain>
    </source>
</reference>
<accession>A0A553EAP9</accession>
<dbReference type="RefSeq" id="WP_144255149.1">
    <property type="nucleotide sequence ID" value="NZ_VJZT01000002.1"/>
</dbReference>
<organism evidence="1 2">
    <name type="scientific">Flavobacterium restrictum</name>
    <dbReference type="NCBI Taxonomy" id="2594428"/>
    <lineage>
        <taxon>Bacteria</taxon>
        <taxon>Pseudomonadati</taxon>
        <taxon>Bacteroidota</taxon>
        <taxon>Flavobacteriia</taxon>
        <taxon>Flavobacteriales</taxon>
        <taxon>Flavobacteriaceae</taxon>
        <taxon>Flavobacterium</taxon>
    </lineage>
</organism>
<gene>
    <name evidence="1" type="ORF">FNW21_02400</name>
</gene>
<dbReference type="Proteomes" id="UP000316371">
    <property type="component" value="Unassembled WGS sequence"/>
</dbReference>
<dbReference type="AlphaFoldDB" id="A0A553EAP9"/>
<keyword evidence="2" id="KW-1185">Reference proteome</keyword>
<proteinExistence type="predicted"/>
<name>A0A553EAP9_9FLAO</name>
<evidence type="ECO:0000313" key="1">
    <source>
        <dbReference type="EMBL" id="TRX42139.1"/>
    </source>
</evidence>
<comment type="caution">
    <text evidence="1">The sequence shown here is derived from an EMBL/GenBank/DDBJ whole genome shotgun (WGS) entry which is preliminary data.</text>
</comment>
<evidence type="ECO:0000313" key="2">
    <source>
        <dbReference type="Proteomes" id="UP000316371"/>
    </source>
</evidence>
<dbReference type="EMBL" id="VJZT01000002">
    <property type="protein sequence ID" value="TRX42139.1"/>
    <property type="molecule type" value="Genomic_DNA"/>
</dbReference>